<dbReference type="EMBL" id="JAQGEF010000003">
    <property type="protein sequence ID" value="MDA3613841.1"/>
    <property type="molecule type" value="Genomic_DNA"/>
</dbReference>
<feature type="signal peptide" evidence="1">
    <location>
        <begin position="1"/>
        <end position="21"/>
    </location>
</feature>
<feature type="domain" description="SPOR" evidence="2">
    <location>
        <begin position="58"/>
        <end position="122"/>
    </location>
</feature>
<reference evidence="3 4" key="1">
    <citation type="submission" date="2022-12" db="EMBL/GenBank/DDBJ databases">
        <title>Chitinophagaceae gen. sp. nov., a new member of the family Chitinophagaceae, isolated from soil in a chemical factory.</title>
        <authorList>
            <person name="Ke Z."/>
        </authorList>
    </citation>
    <scope>NUCLEOTIDE SEQUENCE [LARGE SCALE GENOMIC DNA]</scope>
    <source>
        <strain evidence="3 4">LY-5</strain>
    </source>
</reference>
<evidence type="ECO:0000256" key="1">
    <source>
        <dbReference type="SAM" id="SignalP"/>
    </source>
</evidence>
<accession>A0ABT4UG59</accession>
<organism evidence="3 4">
    <name type="scientific">Polluticaenibacter yanchengensis</name>
    <dbReference type="NCBI Taxonomy" id="3014562"/>
    <lineage>
        <taxon>Bacteria</taxon>
        <taxon>Pseudomonadati</taxon>
        <taxon>Bacteroidota</taxon>
        <taxon>Chitinophagia</taxon>
        <taxon>Chitinophagales</taxon>
        <taxon>Chitinophagaceae</taxon>
        <taxon>Polluticaenibacter</taxon>
    </lineage>
</organism>
<keyword evidence="4" id="KW-1185">Reference proteome</keyword>
<dbReference type="Pfam" id="PF05036">
    <property type="entry name" value="SPOR"/>
    <property type="match status" value="1"/>
</dbReference>
<keyword evidence="1" id="KW-0732">Signal</keyword>
<dbReference type="RefSeq" id="WP_407030171.1">
    <property type="nucleotide sequence ID" value="NZ_JAQGEF010000003.1"/>
</dbReference>
<evidence type="ECO:0000259" key="2">
    <source>
        <dbReference type="Pfam" id="PF05036"/>
    </source>
</evidence>
<evidence type="ECO:0000313" key="4">
    <source>
        <dbReference type="Proteomes" id="UP001210231"/>
    </source>
</evidence>
<comment type="caution">
    <text evidence="3">The sequence shown here is derived from an EMBL/GenBank/DDBJ whole genome shotgun (WGS) entry which is preliminary data.</text>
</comment>
<gene>
    <name evidence="3" type="ORF">O3P16_03400</name>
</gene>
<name>A0ABT4UG59_9BACT</name>
<feature type="chain" id="PRO_5047176597" evidence="1">
    <location>
        <begin position="22"/>
        <end position="150"/>
    </location>
</feature>
<dbReference type="Proteomes" id="UP001210231">
    <property type="component" value="Unassembled WGS sequence"/>
</dbReference>
<sequence length="150" mass="17425">MKVIKVLTVLLFQLAGLNSFAQTNESTVLVKDSRIDVLVKKQSEINKVAGLKNLRGEYKGYRIMILNSKDRELAYKTRSEILRYYPQYNVYLGYQSPYYKMKMGDFIKKEDAEKVKKDLSTLLKLNLYVVNDMVKITPAEEEKLLKGEDN</sequence>
<evidence type="ECO:0000313" key="3">
    <source>
        <dbReference type="EMBL" id="MDA3613841.1"/>
    </source>
</evidence>
<proteinExistence type="predicted"/>
<dbReference type="InterPro" id="IPR007730">
    <property type="entry name" value="SPOR-like_dom"/>
</dbReference>
<protein>
    <submittedName>
        <fullName evidence="3">SPOR domain-containing protein</fullName>
    </submittedName>
</protein>